<dbReference type="Gene3D" id="3.40.190.10">
    <property type="entry name" value="Periplasmic binding protein-like II"/>
    <property type="match status" value="1"/>
</dbReference>
<reference evidence="12" key="1">
    <citation type="journal article" date="2016" name="Nature">
        <title>The genome of the seagrass Zostera marina reveals angiosperm adaptation to the sea.</title>
        <authorList>
            <person name="Olsen J.L."/>
            <person name="Rouze P."/>
            <person name="Verhelst B."/>
            <person name="Lin Y.-C."/>
            <person name="Bayer T."/>
            <person name="Collen J."/>
            <person name="Dattolo E."/>
            <person name="De Paoli E."/>
            <person name="Dittami S."/>
            <person name="Maumus F."/>
            <person name="Michel G."/>
            <person name="Kersting A."/>
            <person name="Lauritano C."/>
            <person name="Lohaus R."/>
            <person name="Toepel M."/>
            <person name="Tonon T."/>
            <person name="Vanneste K."/>
            <person name="Amirebrahimi M."/>
            <person name="Brakel J."/>
            <person name="Bostroem C."/>
            <person name="Chovatia M."/>
            <person name="Grimwood J."/>
            <person name="Jenkins J.W."/>
            <person name="Jueterbock A."/>
            <person name="Mraz A."/>
            <person name="Stam W.T."/>
            <person name="Tice H."/>
            <person name="Bornberg-Bauer E."/>
            <person name="Green P.J."/>
            <person name="Pearson G.A."/>
            <person name="Procaccini G."/>
            <person name="Duarte C.M."/>
            <person name="Schmutz J."/>
            <person name="Reusch T.B.H."/>
            <person name="Van de Peer Y."/>
        </authorList>
    </citation>
    <scope>NUCLEOTIDE SEQUENCE [LARGE SCALE GENOMIC DNA]</scope>
    <source>
        <strain evidence="12">cv. Finnish</strain>
    </source>
</reference>
<evidence type="ECO:0000256" key="2">
    <source>
        <dbReference type="ARBA" id="ARBA00004929"/>
    </source>
</evidence>
<dbReference type="GO" id="GO:0047769">
    <property type="term" value="F:arogenate dehydratase activity"/>
    <property type="evidence" value="ECO:0000318"/>
    <property type="project" value="GO_Central"/>
</dbReference>
<dbReference type="GO" id="GO:0009570">
    <property type="term" value="C:chloroplast stroma"/>
    <property type="evidence" value="ECO:0007669"/>
    <property type="project" value="UniProtKB-SubCell"/>
</dbReference>
<dbReference type="PROSITE" id="PS00857">
    <property type="entry name" value="PREPHENATE_DEHYDR_1"/>
    <property type="match status" value="1"/>
</dbReference>
<keyword evidence="6 8" id="KW-0584">Phenylalanine biosynthesis</keyword>
<evidence type="ECO:0000256" key="3">
    <source>
        <dbReference type="ARBA" id="ARBA00013259"/>
    </source>
</evidence>
<comment type="catalytic activity">
    <reaction evidence="8">
        <text>L-arogenate + H(+) = L-phenylalanine + CO2 + H2O</text>
        <dbReference type="Rhea" id="RHEA:12536"/>
        <dbReference type="ChEBI" id="CHEBI:15377"/>
        <dbReference type="ChEBI" id="CHEBI:15378"/>
        <dbReference type="ChEBI" id="CHEBI:16526"/>
        <dbReference type="ChEBI" id="CHEBI:58095"/>
        <dbReference type="ChEBI" id="CHEBI:58180"/>
        <dbReference type="EC" id="4.2.1.91"/>
    </reaction>
</comment>
<comment type="pathway">
    <text evidence="2 8">Amino-acid biosynthesis; L-phenylalanine biosynthesis; L-phenylalanine from L-arogenate: step 1/1.</text>
</comment>
<dbReference type="InterPro" id="IPR045865">
    <property type="entry name" value="ACT-like_dom_sf"/>
</dbReference>
<dbReference type="PROSITE" id="PS51671">
    <property type="entry name" value="ACT"/>
    <property type="match status" value="1"/>
</dbReference>
<dbReference type="InterPro" id="IPR018528">
    <property type="entry name" value="Preph_deHydtase_CS"/>
</dbReference>
<comment type="caution">
    <text evidence="11">The sequence shown here is derived from an EMBL/GenBank/DDBJ whole genome shotgun (WGS) entry which is preliminary data.</text>
</comment>
<comment type="function">
    <text evidence="8">Converts the prephenate produced from the shikimate-chorismate pathway into phenylalanine.</text>
</comment>
<dbReference type="PROSITE" id="PS00858">
    <property type="entry name" value="PREPHENATE_DEHYDR_2"/>
    <property type="match status" value="1"/>
</dbReference>
<gene>
    <name evidence="11" type="ORF">ZOSMA_4G02210</name>
</gene>
<dbReference type="InterPro" id="IPR001086">
    <property type="entry name" value="Preph_deHydtase"/>
</dbReference>
<dbReference type="OMA" id="IAFRNIN"/>
<dbReference type="GO" id="GO:0004664">
    <property type="term" value="F:prephenate dehydratase activity"/>
    <property type="evidence" value="ECO:0007669"/>
    <property type="project" value="InterPro"/>
</dbReference>
<dbReference type="PROSITE" id="PS51171">
    <property type="entry name" value="PREPHENATE_DEHYDR_3"/>
    <property type="match status" value="1"/>
</dbReference>
<dbReference type="InterPro" id="IPR002912">
    <property type="entry name" value="ACT_dom"/>
</dbReference>
<dbReference type="PANTHER" id="PTHR21022:SF19">
    <property type="entry name" value="PREPHENATE DEHYDRATASE-RELATED"/>
    <property type="match status" value="1"/>
</dbReference>
<evidence type="ECO:0000313" key="12">
    <source>
        <dbReference type="Proteomes" id="UP000036987"/>
    </source>
</evidence>
<keyword evidence="4 8" id="KW-0028">Amino-acid biosynthesis</keyword>
<dbReference type="STRING" id="29655.A0A0K9P139"/>
<accession>A0A0K9P139</accession>
<keyword evidence="12" id="KW-1185">Reference proteome</keyword>
<sequence>MIPQRQTSGTATRRNGHLCGHPILPFIKISELDVDGRQFLAVGIRKSRDRVPRNSDRVPRNSRWVPRNSRWVPRNSDRVPRNSRWVREGVDDTAGAAEFVAKHGLRDTAVIASYRAAELYGLQILAEGIQDDSDNVTRFVMLAREPIVPRTDRPFKTSIVFAHDREGASVLFKVLSAFAFRDINLTKIESRPHRNKPLRLVDDTNVGTAKRFEYMFYADFEASMAEVRAQNAVSEIEEFTSFLRVLGSYPLDMTS</sequence>
<organism evidence="11 12">
    <name type="scientific">Zostera marina</name>
    <name type="common">Eelgrass</name>
    <dbReference type="NCBI Taxonomy" id="29655"/>
    <lineage>
        <taxon>Eukaryota</taxon>
        <taxon>Viridiplantae</taxon>
        <taxon>Streptophyta</taxon>
        <taxon>Embryophyta</taxon>
        <taxon>Tracheophyta</taxon>
        <taxon>Spermatophyta</taxon>
        <taxon>Magnoliopsida</taxon>
        <taxon>Liliopsida</taxon>
        <taxon>Zosteraceae</taxon>
        <taxon>Zostera</taxon>
    </lineage>
</organism>
<dbReference type="PANTHER" id="PTHR21022">
    <property type="entry name" value="PREPHENATE DEHYDRATASE P PROTEIN"/>
    <property type="match status" value="1"/>
</dbReference>
<dbReference type="OrthoDB" id="2414662at2759"/>
<dbReference type="GO" id="GO:0005737">
    <property type="term" value="C:cytoplasm"/>
    <property type="evidence" value="ECO:0000318"/>
    <property type="project" value="GO_Central"/>
</dbReference>
<name>A0A0K9P139_ZOSMR</name>
<dbReference type="AlphaFoldDB" id="A0A0K9P139"/>
<evidence type="ECO:0000256" key="8">
    <source>
        <dbReference type="RuleBase" id="RU363004"/>
    </source>
</evidence>
<evidence type="ECO:0000256" key="6">
    <source>
        <dbReference type="ARBA" id="ARBA00023222"/>
    </source>
</evidence>
<dbReference type="SUPFAM" id="SSF55021">
    <property type="entry name" value="ACT-like"/>
    <property type="match status" value="1"/>
</dbReference>
<dbReference type="UniPathway" id="UPA00121">
    <property type="reaction ID" value="UER00344"/>
</dbReference>
<keyword evidence="7 8" id="KW-0456">Lyase</keyword>
<keyword evidence="8" id="KW-0150">Chloroplast</keyword>
<dbReference type="Pfam" id="PF00800">
    <property type="entry name" value="PDT"/>
    <property type="match status" value="1"/>
</dbReference>
<evidence type="ECO:0000256" key="7">
    <source>
        <dbReference type="ARBA" id="ARBA00023239"/>
    </source>
</evidence>
<dbReference type="SUPFAM" id="SSF53850">
    <property type="entry name" value="Periplasmic binding protein-like II"/>
    <property type="match status" value="1"/>
</dbReference>
<dbReference type="Gene3D" id="3.30.70.260">
    <property type="match status" value="1"/>
</dbReference>
<proteinExistence type="predicted"/>
<evidence type="ECO:0000256" key="5">
    <source>
        <dbReference type="ARBA" id="ARBA00023141"/>
    </source>
</evidence>
<dbReference type="GO" id="GO:0009507">
    <property type="term" value="C:chloroplast"/>
    <property type="evidence" value="ECO:0000318"/>
    <property type="project" value="GO_Central"/>
</dbReference>
<feature type="domain" description="Prephenate dehydratase" evidence="9">
    <location>
        <begin position="1"/>
        <end position="144"/>
    </location>
</feature>
<keyword evidence="8" id="KW-0809">Transit peptide</keyword>
<dbReference type="FunFam" id="3.30.70.260:FF:000019">
    <property type="entry name" value="Arogenate dehydratase"/>
    <property type="match status" value="1"/>
</dbReference>
<evidence type="ECO:0000256" key="1">
    <source>
        <dbReference type="ARBA" id="ARBA00004470"/>
    </source>
</evidence>
<dbReference type="Proteomes" id="UP000036987">
    <property type="component" value="Unassembled WGS sequence"/>
</dbReference>
<comment type="subcellular location">
    <subcellularLocation>
        <location evidence="1 8">Plastid</location>
        <location evidence="1 8">Chloroplast stroma</location>
    </subcellularLocation>
</comment>
<evidence type="ECO:0000259" key="10">
    <source>
        <dbReference type="PROSITE" id="PS51671"/>
    </source>
</evidence>
<evidence type="ECO:0000313" key="11">
    <source>
        <dbReference type="EMBL" id="KMZ61930.1"/>
    </source>
</evidence>
<dbReference type="CDD" id="cd04905">
    <property type="entry name" value="ACT_CM-PDT"/>
    <property type="match status" value="1"/>
</dbReference>
<dbReference type="EC" id="4.2.1.91" evidence="3 8"/>
<evidence type="ECO:0000256" key="4">
    <source>
        <dbReference type="ARBA" id="ARBA00022605"/>
    </source>
</evidence>
<evidence type="ECO:0000259" key="9">
    <source>
        <dbReference type="PROSITE" id="PS51171"/>
    </source>
</evidence>
<protein>
    <recommendedName>
        <fullName evidence="3 8">Arogenate dehydratase</fullName>
        <ecNumber evidence="3 8">4.2.1.91</ecNumber>
    </recommendedName>
</protein>
<dbReference type="EMBL" id="LFYR01001430">
    <property type="protein sequence ID" value="KMZ61930.1"/>
    <property type="molecule type" value="Genomic_DNA"/>
</dbReference>
<feature type="domain" description="ACT" evidence="10">
    <location>
        <begin position="159"/>
        <end position="250"/>
    </location>
</feature>
<dbReference type="GO" id="GO:0009094">
    <property type="term" value="P:L-phenylalanine biosynthetic process"/>
    <property type="evidence" value="ECO:0000318"/>
    <property type="project" value="GO_Central"/>
</dbReference>
<keyword evidence="5 8" id="KW-0057">Aromatic amino acid biosynthesis</keyword>
<keyword evidence="8" id="KW-0934">Plastid</keyword>